<sequence length="360" mass="41969">METMTGVERIHNILKRKPVDRIGVFEHFWGDTLKKWQEDGYIGPDENLVDHFGFDMELCWPFNLVADLDFVPEVVEETEETILIRDGNGALLRRHKLHDSTPEHVDFLVKDRKTWEEYIKPLLTPDPRRINFEAYRKAKRHAQEHNRFFAWSGVNVFECIHPVCGHEHMLVGMALDPEWVKDMVDTYSTLIIELQEILFSREGYPDGIWYYEDMGFKLKPFMSPAMYKEIIQPGHKKTIEYAKSHNLPVIMHSCGYVEPLVPGMIEAGIDCLQVIEVKAGMDLIKLYKDYGEVLSFMGGIDVRVLYTNDKKLIDQELESKIPIVKGKYGYVLHSDHSIPNTVNYETYRYFVEKGLELGTY</sequence>
<dbReference type="InterPro" id="IPR000257">
    <property type="entry name" value="Uroporphyrinogen_deCOase"/>
</dbReference>
<dbReference type="SUPFAM" id="SSF51726">
    <property type="entry name" value="UROD/MetE-like"/>
    <property type="match status" value="1"/>
</dbReference>
<name>A0A1I5SAD8_9FIRM</name>
<evidence type="ECO:0000313" key="3">
    <source>
        <dbReference type="Proteomes" id="UP000198577"/>
    </source>
</evidence>
<accession>A0A1I5SAD8</accession>
<reference evidence="2 3" key="1">
    <citation type="submission" date="2016-10" db="EMBL/GenBank/DDBJ databases">
        <authorList>
            <person name="de Groot N.N."/>
        </authorList>
    </citation>
    <scope>NUCLEOTIDE SEQUENCE [LARGE SCALE GENOMIC DNA]</scope>
    <source>
        <strain evidence="2 3">DSM 20678</strain>
    </source>
</reference>
<dbReference type="PANTHER" id="PTHR47099:SF1">
    <property type="entry name" value="METHYLCOBAMIDE:COM METHYLTRANSFERASE MTBA"/>
    <property type="match status" value="1"/>
</dbReference>
<dbReference type="Proteomes" id="UP000198577">
    <property type="component" value="Unassembled WGS sequence"/>
</dbReference>
<dbReference type="Gene3D" id="3.20.20.210">
    <property type="match status" value="1"/>
</dbReference>
<dbReference type="AlphaFoldDB" id="A0A1I5SAD8"/>
<feature type="domain" description="Uroporphyrinogen decarboxylase (URO-D)" evidence="1">
    <location>
        <begin position="166"/>
        <end position="352"/>
    </location>
</feature>
<dbReference type="STRING" id="937334.SAMN05444406_10258"/>
<dbReference type="GO" id="GO:0006779">
    <property type="term" value="P:porphyrin-containing compound biosynthetic process"/>
    <property type="evidence" value="ECO:0007669"/>
    <property type="project" value="InterPro"/>
</dbReference>
<evidence type="ECO:0000313" key="2">
    <source>
        <dbReference type="EMBL" id="SFP67758.1"/>
    </source>
</evidence>
<dbReference type="EMBL" id="FOXR01000002">
    <property type="protein sequence ID" value="SFP67758.1"/>
    <property type="molecule type" value="Genomic_DNA"/>
</dbReference>
<gene>
    <name evidence="2" type="ORF">SAMN05444406_10258</name>
</gene>
<dbReference type="Pfam" id="PF01208">
    <property type="entry name" value="URO-D"/>
    <property type="match status" value="1"/>
</dbReference>
<proteinExistence type="predicted"/>
<dbReference type="PANTHER" id="PTHR47099">
    <property type="entry name" value="METHYLCOBAMIDE:COM METHYLTRANSFERASE MTBA"/>
    <property type="match status" value="1"/>
</dbReference>
<dbReference type="RefSeq" id="WP_025746931.1">
    <property type="nucleotide sequence ID" value="NZ_FOXR01000002.1"/>
</dbReference>
<evidence type="ECO:0000259" key="1">
    <source>
        <dbReference type="Pfam" id="PF01208"/>
    </source>
</evidence>
<dbReference type="InterPro" id="IPR038071">
    <property type="entry name" value="UROD/MetE-like_sf"/>
</dbReference>
<keyword evidence="3" id="KW-1185">Reference proteome</keyword>
<dbReference type="InterPro" id="IPR052024">
    <property type="entry name" value="Methanogen_methyltrans"/>
</dbReference>
<protein>
    <submittedName>
        <fullName evidence="2">Uroporphyrinogen decarboxylase</fullName>
    </submittedName>
</protein>
<dbReference type="OrthoDB" id="1725032at2"/>
<organism evidence="2 3">
    <name type="scientific">Caldicoprobacter faecalis</name>
    <dbReference type="NCBI Taxonomy" id="937334"/>
    <lineage>
        <taxon>Bacteria</taxon>
        <taxon>Bacillati</taxon>
        <taxon>Bacillota</taxon>
        <taxon>Clostridia</taxon>
        <taxon>Caldicoprobacterales</taxon>
        <taxon>Caldicoprobacteraceae</taxon>
        <taxon>Caldicoprobacter</taxon>
    </lineage>
</organism>
<dbReference type="GO" id="GO:0004853">
    <property type="term" value="F:uroporphyrinogen decarboxylase activity"/>
    <property type="evidence" value="ECO:0007669"/>
    <property type="project" value="InterPro"/>
</dbReference>